<keyword evidence="7" id="KW-0804">Transcription</keyword>
<dbReference type="PANTHER" id="PTHR30376">
    <property type="entry name" value="SIGMA FACTOR RPOH HEAT SHOCK RELATED"/>
    <property type="match status" value="1"/>
</dbReference>
<dbReference type="PROSITE" id="PS00715">
    <property type="entry name" value="SIGMA70_1"/>
    <property type="match status" value="1"/>
</dbReference>
<dbReference type="InterPro" id="IPR013325">
    <property type="entry name" value="RNA_pol_sigma_r2"/>
</dbReference>
<dbReference type="NCBIfam" id="TIGR02392">
    <property type="entry name" value="rpoH_proteo"/>
    <property type="match status" value="1"/>
</dbReference>
<keyword evidence="3" id="KW-0805">Transcription regulation</keyword>
<organism evidence="10">
    <name type="scientific">Candidatus Tisiphia endosymbiont of Sergentomyia squamirostris</name>
    <dbReference type="NCBI Taxonomy" id="3113639"/>
    <lineage>
        <taxon>Bacteria</taxon>
        <taxon>Pseudomonadati</taxon>
        <taxon>Pseudomonadota</taxon>
        <taxon>Alphaproteobacteria</taxon>
        <taxon>Rickettsiales</taxon>
        <taxon>Rickettsiaceae</taxon>
        <taxon>Rickettsieae</taxon>
        <taxon>Candidatus Tisiphia</taxon>
    </lineage>
</organism>
<evidence type="ECO:0000256" key="6">
    <source>
        <dbReference type="ARBA" id="ARBA00023125"/>
    </source>
</evidence>
<dbReference type="Gene3D" id="1.20.120.1810">
    <property type="match status" value="1"/>
</dbReference>
<evidence type="ECO:0000256" key="7">
    <source>
        <dbReference type="ARBA" id="ARBA00023163"/>
    </source>
</evidence>
<gene>
    <name evidence="10" type="primary">rpoH</name>
    <name evidence="10" type="ORF">DMENIID0002_15270</name>
</gene>
<protein>
    <recommendedName>
        <fullName evidence="8">RNA polymerase sigma factor RpoH</fullName>
    </recommendedName>
</protein>
<dbReference type="Pfam" id="PF04545">
    <property type="entry name" value="Sigma70_r4"/>
    <property type="match status" value="1"/>
</dbReference>
<proteinExistence type="inferred from homology"/>
<evidence type="ECO:0000259" key="9">
    <source>
        <dbReference type="PROSITE" id="PS00715"/>
    </source>
</evidence>
<dbReference type="Gene3D" id="1.20.140.160">
    <property type="match status" value="1"/>
</dbReference>
<dbReference type="InterPro" id="IPR050813">
    <property type="entry name" value="Sigma-70_Factor"/>
</dbReference>
<dbReference type="InterPro" id="IPR013324">
    <property type="entry name" value="RNA_pol_sigma_r3/r4-like"/>
</dbReference>
<keyword evidence="5" id="KW-0731">Sigma factor</keyword>
<dbReference type="InterPro" id="IPR007627">
    <property type="entry name" value="RNA_pol_sigma70_r2"/>
</dbReference>
<name>A0AAT9GAY1_9RICK</name>
<dbReference type="SUPFAM" id="SSF88946">
    <property type="entry name" value="Sigma2 domain of RNA polymerase sigma factors"/>
    <property type="match status" value="1"/>
</dbReference>
<dbReference type="InterPro" id="IPR000943">
    <property type="entry name" value="RNA_pol_sigma70"/>
</dbReference>
<sequence length="294" mass="33626">MTNKISVPVISAESGFYQYLQKINKVPSLSQEEEFLLAKAYLEQNDLEAAHKLVTSHLKLVAKIAVRYRNYGLPLNELVSEGNLGLMQAVKKYNPDLGFRLSTYALWWIKASIHEYVLRSWSLVKMGTTAAQKKLFFSLGKIKHKITNLYSRAVTDQDFVQIAQELGVTKNEVSEMNSRLSGPDLSLNNLVNSGNDNSDSELIEFLPETRPSQELRLISQEDSVNKHNLLTQAMKILNDRELHILTERKLKDSPKTLDTLSIEYKISKERIRQIENTAFEKVKNFILQQMPKVV</sequence>
<dbReference type="NCBIfam" id="TIGR02937">
    <property type="entry name" value="sigma70-ECF"/>
    <property type="match status" value="1"/>
</dbReference>
<dbReference type="InterPro" id="IPR007630">
    <property type="entry name" value="RNA_pol_sigma70_r4"/>
</dbReference>
<dbReference type="SUPFAM" id="SSF88659">
    <property type="entry name" value="Sigma3 and sigma4 domains of RNA polymerase sigma factors"/>
    <property type="match status" value="1"/>
</dbReference>
<feature type="domain" description="RNA polymerase sigma-70" evidence="9">
    <location>
        <begin position="77"/>
        <end position="90"/>
    </location>
</feature>
<dbReference type="GO" id="GO:0003677">
    <property type="term" value="F:DNA binding"/>
    <property type="evidence" value="ECO:0007669"/>
    <property type="project" value="UniProtKB-KW"/>
</dbReference>
<evidence type="ECO:0000256" key="3">
    <source>
        <dbReference type="ARBA" id="ARBA00023015"/>
    </source>
</evidence>
<evidence type="ECO:0000256" key="8">
    <source>
        <dbReference type="NCBIfam" id="TIGR02392"/>
    </source>
</evidence>
<dbReference type="EMBL" id="AP029170">
    <property type="protein sequence ID" value="BFD46881.1"/>
    <property type="molecule type" value="Genomic_DNA"/>
</dbReference>
<dbReference type="AlphaFoldDB" id="A0AAT9GAY1"/>
<reference evidence="10" key="1">
    <citation type="submission" date="2024-01" db="EMBL/GenBank/DDBJ databases">
        <title>Sequencing the genomes of a sandfly, Sergentomyia squamirostris, and its two endosymbionts.</title>
        <authorList>
            <person name="Itokawa K."/>
            <person name="Sanjoba C."/>
        </authorList>
    </citation>
    <scope>NUCLEOTIDE SEQUENCE</scope>
    <source>
        <strain evidence="10">RiSSQ</strain>
    </source>
</reference>
<evidence type="ECO:0000313" key="10">
    <source>
        <dbReference type="EMBL" id="BFD46881.1"/>
    </source>
</evidence>
<keyword evidence="2" id="KW-0963">Cytoplasm</keyword>
<keyword evidence="6" id="KW-0238">DNA-binding</keyword>
<evidence type="ECO:0000256" key="4">
    <source>
        <dbReference type="ARBA" id="ARBA00023016"/>
    </source>
</evidence>
<evidence type="ECO:0000256" key="2">
    <source>
        <dbReference type="ARBA" id="ARBA00022490"/>
    </source>
</evidence>
<dbReference type="PANTHER" id="PTHR30376:SF3">
    <property type="entry name" value="RNA POLYMERASE SIGMA FACTOR RPOH"/>
    <property type="match status" value="1"/>
</dbReference>
<dbReference type="PRINTS" id="PR00046">
    <property type="entry name" value="SIGMA70FCT"/>
</dbReference>
<keyword evidence="4" id="KW-0346">Stress response</keyword>
<dbReference type="GO" id="GO:0006352">
    <property type="term" value="P:DNA-templated transcription initiation"/>
    <property type="evidence" value="ECO:0007669"/>
    <property type="project" value="UniProtKB-UniRule"/>
</dbReference>
<dbReference type="Pfam" id="PF04542">
    <property type="entry name" value="Sigma70_r2"/>
    <property type="match status" value="1"/>
</dbReference>
<evidence type="ECO:0000256" key="5">
    <source>
        <dbReference type="ARBA" id="ARBA00023082"/>
    </source>
</evidence>
<dbReference type="NCBIfam" id="NF005143">
    <property type="entry name" value="PRK06596.1"/>
    <property type="match status" value="1"/>
</dbReference>
<dbReference type="InterPro" id="IPR012759">
    <property type="entry name" value="RNA_pol_sigma_RpoH_proteobac"/>
</dbReference>
<evidence type="ECO:0000256" key="1">
    <source>
        <dbReference type="ARBA" id="ARBA00007788"/>
    </source>
</evidence>
<dbReference type="InterPro" id="IPR014284">
    <property type="entry name" value="RNA_pol_sigma-70_dom"/>
</dbReference>
<accession>A0AAT9GAY1</accession>
<comment type="similarity">
    <text evidence="1">Belongs to the sigma-70 factor family.</text>
</comment>
<dbReference type="GO" id="GO:0016987">
    <property type="term" value="F:sigma factor activity"/>
    <property type="evidence" value="ECO:0007669"/>
    <property type="project" value="UniProtKB-UniRule"/>
</dbReference>